<accession>A0ABP7L5G7</accession>
<comment type="caution">
    <text evidence="1">The sequence shown here is derived from an EMBL/GenBank/DDBJ whole genome shotgun (WGS) entry which is preliminary data.</text>
</comment>
<evidence type="ECO:0000313" key="1">
    <source>
        <dbReference type="EMBL" id="GAA3894538.1"/>
    </source>
</evidence>
<name>A0ABP7L5G7_9MICO</name>
<proteinExistence type="predicted"/>
<sequence>MGASSSRERARCRLRLLSARGPRLLEPDDCWRVYGILLHFTDAGSDAAPEWRGFRQAPQETDLKGVDIRDVGSFETPNPESSIALVAGQVVLVSSAVSA</sequence>
<organism evidence="1 2">
    <name type="scientific">Leifsonia kafniensis</name>
    <dbReference type="NCBI Taxonomy" id="475957"/>
    <lineage>
        <taxon>Bacteria</taxon>
        <taxon>Bacillati</taxon>
        <taxon>Actinomycetota</taxon>
        <taxon>Actinomycetes</taxon>
        <taxon>Micrococcales</taxon>
        <taxon>Microbacteriaceae</taxon>
        <taxon>Leifsonia</taxon>
    </lineage>
</organism>
<protein>
    <submittedName>
        <fullName evidence="1">Uncharacterized protein</fullName>
    </submittedName>
</protein>
<gene>
    <name evidence="1" type="ORF">GCM10022381_40220</name>
</gene>
<evidence type="ECO:0000313" key="2">
    <source>
        <dbReference type="Proteomes" id="UP001501803"/>
    </source>
</evidence>
<reference evidence="2" key="1">
    <citation type="journal article" date="2019" name="Int. J. Syst. Evol. Microbiol.">
        <title>The Global Catalogue of Microorganisms (GCM) 10K type strain sequencing project: providing services to taxonomists for standard genome sequencing and annotation.</title>
        <authorList>
            <consortium name="The Broad Institute Genomics Platform"/>
            <consortium name="The Broad Institute Genome Sequencing Center for Infectious Disease"/>
            <person name="Wu L."/>
            <person name="Ma J."/>
        </authorList>
    </citation>
    <scope>NUCLEOTIDE SEQUENCE [LARGE SCALE GENOMIC DNA]</scope>
    <source>
        <strain evidence="2">JCM 17021</strain>
    </source>
</reference>
<dbReference type="Proteomes" id="UP001501803">
    <property type="component" value="Unassembled WGS sequence"/>
</dbReference>
<dbReference type="EMBL" id="BAABCN010000017">
    <property type="protein sequence ID" value="GAA3894538.1"/>
    <property type="molecule type" value="Genomic_DNA"/>
</dbReference>
<keyword evidence="2" id="KW-1185">Reference proteome</keyword>